<keyword evidence="5" id="KW-0539">Nucleus</keyword>
<evidence type="ECO:0000256" key="5">
    <source>
        <dbReference type="ARBA" id="ARBA00023242"/>
    </source>
</evidence>
<dbReference type="OrthoDB" id="1695579at2759"/>
<accession>A0A7J7MKJ9</accession>
<evidence type="ECO:0000313" key="7">
    <source>
        <dbReference type="EMBL" id="KAF6155268.1"/>
    </source>
</evidence>
<evidence type="ECO:0000256" key="1">
    <source>
        <dbReference type="ARBA" id="ARBA00004123"/>
    </source>
</evidence>
<dbReference type="Pfam" id="PF00319">
    <property type="entry name" value="SRF-TF"/>
    <property type="match status" value="1"/>
</dbReference>
<dbReference type="Proteomes" id="UP000541444">
    <property type="component" value="Unassembled WGS sequence"/>
</dbReference>
<dbReference type="GO" id="GO:0000981">
    <property type="term" value="F:DNA-binding transcription factor activity, RNA polymerase II-specific"/>
    <property type="evidence" value="ECO:0007669"/>
    <property type="project" value="TreeGrafter"/>
</dbReference>
<evidence type="ECO:0000256" key="3">
    <source>
        <dbReference type="ARBA" id="ARBA00023125"/>
    </source>
</evidence>
<name>A0A7J7MKJ9_9MAGN</name>
<dbReference type="PANTHER" id="PTHR11945:SF629">
    <property type="entry name" value="OS02G0164450 PROTEIN"/>
    <property type="match status" value="1"/>
</dbReference>
<feature type="domain" description="MADS-box" evidence="6">
    <location>
        <begin position="1"/>
        <end position="55"/>
    </location>
</feature>
<dbReference type="GO" id="GO:0046983">
    <property type="term" value="F:protein dimerization activity"/>
    <property type="evidence" value="ECO:0007669"/>
    <property type="project" value="InterPro"/>
</dbReference>
<proteinExistence type="predicted"/>
<comment type="subcellular location">
    <subcellularLocation>
        <location evidence="1">Nucleus</location>
    </subcellularLocation>
</comment>
<reference evidence="7 8" key="1">
    <citation type="journal article" date="2020" name="IScience">
        <title>Genome Sequencing of the Endangered Kingdonia uniflora (Circaeasteraceae, Ranunculales) Reveals Potential Mechanisms of Evolutionary Specialization.</title>
        <authorList>
            <person name="Sun Y."/>
            <person name="Deng T."/>
            <person name="Zhang A."/>
            <person name="Moore M.J."/>
            <person name="Landis J.B."/>
            <person name="Lin N."/>
            <person name="Zhang H."/>
            <person name="Zhang X."/>
            <person name="Huang J."/>
            <person name="Zhang X."/>
            <person name="Sun H."/>
            <person name="Wang H."/>
        </authorList>
    </citation>
    <scope>NUCLEOTIDE SEQUENCE [LARGE SCALE GENOMIC DNA]</scope>
    <source>
        <strain evidence="7">TB1705</strain>
        <tissue evidence="7">Leaf</tissue>
    </source>
</reference>
<dbReference type="GO" id="GO:0000978">
    <property type="term" value="F:RNA polymerase II cis-regulatory region sequence-specific DNA binding"/>
    <property type="evidence" value="ECO:0007669"/>
    <property type="project" value="TreeGrafter"/>
</dbReference>
<keyword evidence="2" id="KW-0805">Transcription regulation</keyword>
<sequence length="88" mass="10258">RPKINPNERSRKATFVKRSGGIKKKVSELSTLCGVPAFMIIYGDDNRPITWPENKDYFDRVLNQYLSVEKKERQKQSLSQSDILKKRS</sequence>
<feature type="non-terminal residue" evidence="7">
    <location>
        <position position="88"/>
    </location>
</feature>
<evidence type="ECO:0000259" key="6">
    <source>
        <dbReference type="PROSITE" id="PS50066"/>
    </source>
</evidence>
<evidence type="ECO:0000256" key="4">
    <source>
        <dbReference type="ARBA" id="ARBA00023163"/>
    </source>
</evidence>
<keyword evidence="4" id="KW-0804">Transcription</keyword>
<dbReference type="SMART" id="SM00432">
    <property type="entry name" value="MADS"/>
    <property type="match status" value="1"/>
</dbReference>
<dbReference type="PANTHER" id="PTHR11945">
    <property type="entry name" value="MADS BOX PROTEIN"/>
    <property type="match status" value="1"/>
</dbReference>
<dbReference type="GO" id="GO:0005634">
    <property type="term" value="C:nucleus"/>
    <property type="evidence" value="ECO:0007669"/>
    <property type="project" value="UniProtKB-SubCell"/>
</dbReference>
<evidence type="ECO:0000313" key="8">
    <source>
        <dbReference type="Proteomes" id="UP000541444"/>
    </source>
</evidence>
<keyword evidence="3" id="KW-0238">DNA-binding</keyword>
<organism evidence="7 8">
    <name type="scientific">Kingdonia uniflora</name>
    <dbReference type="NCBI Taxonomy" id="39325"/>
    <lineage>
        <taxon>Eukaryota</taxon>
        <taxon>Viridiplantae</taxon>
        <taxon>Streptophyta</taxon>
        <taxon>Embryophyta</taxon>
        <taxon>Tracheophyta</taxon>
        <taxon>Spermatophyta</taxon>
        <taxon>Magnoliopsida</taxon>
        <taxon>Ranunculales</taxon>
        <taxon>Circaeasteraceae</taxon>
        <taxon>Kingdonia</taxon>
    </lineage>
</organism>
<keyword evidence="8" id="KW-1185">Reference proteome</keyword>
<dbReference type="InterPro" id="IPR036879">
    <property type="entry name" value="TF_MADSbox_sf"/>
</dbReference>
<dbReference type="EMBL" id="JACGCM010001428">
    <property type="protein sequence ID" value="KAF6155268.1"/>
    <property type="molecule type" value="Genomic_DNA"/>
</dbReference>
<protein>
    <recommendedName>
        <fullName evidence="6">MADS-box domain-containing protein</fullName>
    </recommendedName>
</protein>
<gene>
    <name evidence="7" type="ORF">GIB67_019794</name>
</gene>
<comment type="caution">
    <text evidence="7">The sequence shown here is derived from an EMBL/GenBank/DDBJ whole genome shotgun (WGS) entry which is preliminary data.</text>
</comment>
<dbReference type="Gene3D" id="3.40.1810.10">
    <property type="entry name" value="Transcription factor, MADS-box"/>
    <property type="match status" value="1"/>
</dbReference>
<dbReference type="InterPro" id="IPR002100">
    <property type="entry name" value="TF_MADSbox"/>
</dbReference>
<dbReference type="SUPFAM" id="SSF55455">
    <property type="entry name" value="SRF-like"/>
    <property type="match status" value="1"/>
</dbReference>
<evidence type="ECO:0000256" key="2">
    <source>
        <dbReference type="ARBA" id="ARBA00023015"/>
    </source>
</evidence>
<dbReference type="AlphaFoldDB" id="A0A7J7MKJ9"/>
<dbReference type="PROSITE" id="PS50066">
    <property type="entry name" value="MADS_BOX_2"/>
    <property type="match status" value="1"/>
</dbReference>